<dbReference type="AlphaFoldDB" id="A0A4P9ZLI2"/>
<feature type="compositionally biased region" description="Polar residues" evidence="1">
    <location>
        <begin position="43"/>
        <end position="53"/>
    </location>
</feature>
<evidence type="ECO:0000313" key="2">
    <source>
        <dbReference type="EMBL" id="RKP34137.1"/>
    </source>
</evidence>
<name>A0A4P9ZLI2_9FUNG</name>
<accession>A0A4P9ZLI2</accession>
<sequence>MGYGREGTRGKEQRRRIVPGLVLGSPFTEWKEERKEEGIQAAEESSSGQSILQRNEMIPRGGKTQQSTQTDTHTYITVASYLRYTSKASPTKTANDAVASFFVSGAEEPFLRESARWKNQRLEDNGRGGVRIEHRARPLFTSEVLWWYFHYVPPVFTYCPSPLVNLS</sequence>
<feature type="region of interest" description="Disordered" evidence="1">
    <location>
        <begin position="33"/>
        <end position="53"/>
    </location>
</feature>
<organism evidence="2 3">
    <name type="scientific">Dimargaris cristalligena</name>
    <dbReference type="NCBI Taxonomy" id="215637"/>
    <lineage>
        <taxon>Eukaryota</taxon>
        <taxon>Fungi</taxon>
        <taxon>Fungi incertae sedis</taxon>
        <taxon>Zoopagomycota</taxon>
        <taxon>Kickxellomycotina</taxon>
        <taxon>Dimargaritomycetes</taxon>
        <taxon>Dimargaritales</taxon>
        <taxon>Dimargaritaceae</taxon>
        <taxon>Dimargaris</taxon>
    </lineage>
</organism>
<reference evidence="3" key="1">
    <citation type="journal article" date="2018" name="Nat. Microbiol.">
        <title>Leveraging single-cell genomics to expand the fungal tree of life.</title>
        <authorList>
            <person name="Ahrendt S.R."/>
            <person name="Quandt C.A."/>
            <person name="Ciobanu D."/>
            <person name="Clum A."/>
            <person name="Salamov A."/>
            <person name="Andreopoulos B."/>
            <person name="Cheng J.F."/>
            <person name="Woyke T."/>
            <person name="Pelin A."/>
            <person name="Henrissat B."/>
            <person name="Reynolds N.K."/>
            <person name="Benny G.L."/>
            <person name="Smith M.E."/>
            <person name="James T.Y."/>
            <person name="Grigoriev I.V."/>
        </authorList>
    </citation>
    <scope>NUCLEOTIDE SEQUENCE [LARGE SCALE GENOMIC DNA]</scope>
    <source>
        <strain evidence="3">RSA 468</strain>
    </source>
</reference>
<gene>
    <name evidence="2" type="ORF">BJ085DRAFT_27832</name>
</gene>
<proteinExistence type="predicted"/>
<keyword evidence="3" id="KW-1185">Reference proteome</keyword>
<evidence type="ECO:0000313" key="3">
    <source>
        <dbReference type="Proteomes" id="UP000268162"/>
    </source>
</evidence>
<protein>
    <submittedName>
        <fullName evidence="2">Uncharacterized protein</fullName>
    </submittedName>
</protein>
<dbReference type="EMBL" id="ML003345">
    <property type="protein sequence ID" value="RKP34137.1"/>
    <property type="molecule type" value="Genomic_DNA"/>
</dbReference>
<evidence type="ECO:0000256" key="1">
    <source>
        <dbReference type="SAM" id="MobiDB-lite"/>
    </source>
</evidence>
<dbReference type="Proteomes" id="UP000268162">
    <property type="component" value="Unassembled WGS sequence"/>
</dbReference>